<comment type="caution">
    <text evidence="12">The sequence shown here is derived from an EMBL/GenBank/DDBJ whole genome shotgun (WGS) entry which is preliminary data.</text>
</comment>
<dbReference type="InterPro" id="IPR000172">
    <property type="entry name" value="GMC_OxRdtase_N"/>
</dbReference>
<dbReference type="GO" id="GO:0050660">
    <property type="term" value="F:flavin adenine dinucleotide binding"/>
    <property type="evidence" value="ECO:0007669"/>
    <property type="project" value="InterPro"/>
</dbReference>
<dbReference type="Gene3D" id="3.30.560.10">
    <property type="entry name" value="Glucose Oxidase, domain 3"/>
    <property type="match status" value="2"/>
</dbReference>
<keyword evidence="8 10" id="KW-0274">FAD</keyword>
<evidence type="ECO:0000256" key="3">
    <source>
        <dbReference type="ARBA" id="ARBA00004496"/>
    </source>
</evidence>
<keyword evidence="7" id="KW-0285">Flavoprotein</keyword>
<dbReference type="GO" id="GO:0016614">
    <property type="term" value="F:oxidoreductase activity, acting on CH-OH group of donors"/>
    <property type="evidence" value="ECO:0007669"/>
    <property type="project" value="InterPro"/>
</dbReference>
<gene>
    <name evidence="12" type="ORF">PITC_076550</name>
</gene>
<dbReference type="Gene3D" id="3.50.50.60">
    <property type="entry name" value="FAD/NAD(P)-binding domain"/>
    <property type="match status" value="2"/>
</dbReference>
<dbReference type="EMBL" id="JQGA01000881">
    <property type="protein sequence ID" value="KGO72478.1"/>
    <property type="molecule type" value="Genomic_DNA"/>
</dbReference>
<feature type="binding site" evidence="10">
    <location>
        <position position="135"/>
    </location>
    <ligand>
        <name>FAD</name>
        <dbReference type="ChEBI" id="CHEBI:57692"/>
    </ligand>
</feature>
<evidence type="ECO:0000256" key="4">
    <source>
        <dbReference type="ARBA" id="ARBA00010790"/>
    </source>
</evidence>
<evidence type="ECO:0000256" key="7">
    <source>
        <dbReference type="ARBA" id="ARBA00022630"/>
    </source>
</evidence>
<evidence type="ECO:0000259" key="11">
    <source>
        <dbReference type="PROSITE" id="PS00624"/>
    </source>
</evidence>
<keyword evidence="5" id="KW-0963">Cytoplasm</keyword>
<keyword evidence="6" id="KW-0964">Secreted</keyword>
<dbReference type="InterPro" id="IPR012132">
    <property type="entry name" value="GMC_OxRdtase"/>
</dbReference>
<dbReference type="AlphaFoldDB" id="A0A0A2KZW7"/>
<comment type="cofactor">
    <cofactor evidence="1 10">
        <name>FAD</name>
        <dbReference type="ChEBI" id="CHEBI:57692"/>
    </cofactor>
</comment>
<dbReference type="OrthoDB" id="269227at2759"/>
<evidence type="ECO:0000256" key="6">
    <source>
        <dbReference type="ARBA" id="ARBA00022512"/>
    </source>
</evidence>
<keyword evidence="6" id="KW-0134">Cell wall</keyword>
<dbReference type="PIRSF" id="PIRSF000137">
    <property type="entry name" value="Alcohol_oxidase"/>
    <property type="match status" value="1"/>
</dbReference>
<evidence type="ECO:0000256" key="5">
    <source>
        <dbReference type="ARBA" id="ARBA00022490"/>
    </source>
</evidence>
<evidence type="ECO:0000256" key="2">
    <source>
        <dbReference type="ARBA" id="ARBA00004191"/>
    </source>
</evidence>
<reference evidence="12 13" key="1">
    <citation type="journal article" date="2015" name="Mol. Plant Microbe Interact.">
        <title>Genome, transcriptome, and functional analyses of Penicillium expansum provide new insights into secondary metabolism and pathogenicity.</title>
        <authorList>
            <person name="Ballester A.R."/>
            <person name="Marcet-Houben M."/>
            <person name="Levin E."/>
            <person name="Sela N."/>
            <person name="Selma-Lazaro C."/>
            <person name="Carmona L."/>
            <person name="Wisniewski M."/>
            <person name="Droby S."/>
            <person name="Gonzalez-Candelas L."/>
            <person name="Gabaldon T."/>
        </authorList>
    </citation>
    <scope>NUCLEOTIDE SEQUENCE [LARGE SCALE GENOMIC DNA]</scope>
    <source>
        <strain evidence="12 13">PHI-1</strain>
    </source>
</reference>
<protein>
    <submittedName>
        <fullName evidence="12">Glucose-methanol-choline oxidoreductase</fullName>
    </submittedName>
</protein>
<evidence type="ECO:0000256" key="9">
    <source>
        <dbReference type="ARBA" id="ARBA00023002"/>
    </source>
</evidence>
<dbReference type="PANTHER" id="PTHR11552">
    <property type="entry name" value="GLUCOSE-METHANOL-CHOLINE GMC OXIDOREDUCTASE"/>
    <property type="match status" value="1"/>
</dbReference>
<name>A0A0A2KZW7_PENIT</name>
<keyword evidence="13" id="KW-1185">Reference proteome</keyword>
<dbReference type="HOGENOM" id="CLU_002865_7_2_1"/>
<dbReference type="InterPro" id="IPR007867">
    <property type="entry name" value="GMC_OxRtase_C"/>
</dbReference>
<dbReference type="SUPFAM" id="SSF54373">
    <property type="entry name" value="FAD-linked reductases, C-terminal domain"/>
    <property type="match status" value="1"/>
</dbReference>
<accession>A0A0A2KZW7</accession>
<dbReference type="InterPro" id="IPR036188">
    <property type="entry name" value="FAD/NAD-bd_sf"/>
</dbReference>
<sequence length="440" mass="47867">MAWYILPRHQLQSTHGHNWETLRPYLQKSYTLNPPELGPHATEIEDDSTHGPIQVVFPALSDKKSLPLGEAWKDAFKSQGCEHNVDILAERKTIGTRDYMVTIDPASGLRSSADNEYGRLASQRANVSIVTRATVLRVLFSSTLSRTSATGAEFLHDGEIMNIQATKEVILAAGAFHTPNLLELSGIGAKDRLSRLGIPLVSDQPAVGENLQNHVMSMFPVPLNPHPDLEGISLGFKGMTFANLDQEELSRLLVGRSESMSSSGQVIRSIIESPNEASAVLLMTVIPGNMVILGVIKSFPFSRGSSHITSADPSEMPTIYTRYFSDDLDIEILARHVQSLHHLTAAPALQPFLQPSASATDLATIKKQLREATALSCHHACGTTAMLPREAGGVVDQDLKVYGTENLRVVDASIFPLITNANPIATVYVVAERAADMIHL</sequence>
<dbReference type="PANTHER" id="PTHR11552:SF201">
    <property type="entry name" value="GLUCOSE-METHANOL-CHOLINE OXIDOREDUCTASE N-TERMINAL DOMAIN-CONTAINING PROTEIN"/>
    <property type="match status" value="1"/>
</dbReference>
<dbReference type="Pfam" id="PF00732">
    <property type="entry name" value="GMC_oxred_N"/>
    <property type="match status" value="1"/>
</dbReference>
<evidence type="ECO:0000256" key="1">
    <source>
        <dbReference type="ARBA" id="ARBA00001974"/>
    </source>
</evidence>
<comment type="similarity">
    <text evidence="4">Belongs to the GMC oxidoreductase family.</text>
</comment>
<dbReference type="GO" id="GO:0005737">
    <property type="term" value="C:cytoplasm"/>
    <property type="evidence" value="ECO:0007669"/>
    <property type="project" value="UniProtKB-SubCell"/>
</dbReference>
<feature type="domain" description="Glucose-methanol-choline oxidoreductase N-terminal" evidence="11">
    <location>
        <begin position="174"/>
        <end position="188"/>
    </location>
</feature>
<organism evidence="12 13">
    <name type="scientific">Penicillium italicum</name>
    <name type="common">Blue mold</name>
    <dbReference type="NCBI Taxonomy" id="40296"/>
    <lineage>
        <taxon>Eukaryota</taxon>
        <taxon>Fungi</taxon>
        <taxon>Dikarya</taxon>
        <taxon>Ascomycota</taxon>
        <taxon>Pezizomycotina</taxon>
        <taxon>Eurotiomycetes</taxon>
        <taxon>Eurotiomycetidae</taxon>
        <taxon>Eurotiales</taxon>
        <taxon>Aspergillaceae</taxon>
        <taxon>Penicillium</taxon>
    </lineage>
</organism>
<dbReference type="PROSITE" id="PS00624">
    <property type="entry name" value="GMC_OXRED_2"/>
    <property type="match status" value="1"/>
</dbReference>
<evidence type="ECO:0000313" key="13">
    <source>
        <dbReference type="Proteomes" id="UP000030104"/>
    </source>
</evidence>
<dbReference type="SUPFAM" id="SSF51905">
    <property type="entry name" value="FAD/NAD(P)-binding domain"/>
    <property type="match status" value="1"/>
</dbReference>
<dbReference type="PhylomeDB" id="A0A0A2KZW7"/>
<comment type="subcellular location">
    <subcellularLocation>
        <location evidence="3">Cytoplasm</location>
    </subcellularLocation>
    <subcellularLocation>
        <location evidence="2">Secreted</location>
        <location evidence="2">Cell wall</location>
    </subcellularLocation>
</comment>
<dbReference type="Proteomes" id="UP000030104">
    <property type="component" value="Unassembled WGS sequence"/>
</dbReference>
<dbReference type="STRING" id="40296.A0A0A2KZW7"/>
<dbReference type="OMA" id="AGINAWA"/>
<proteinExistence type="inferred from homology"/>
<evidence type="ECO:0000313" key="12">
    <source>
        <dbReference type="EMBL" id="KGO72478.1"/>
    </source>
</evidence>
<evidence type="ECO:0000256" key="8">
    <source>
        <dbReference type="ARBA" id="ARBA00022827"/>
    </source>
</evidence>
<evidence type="ECO:0000256" key="10">
    <source>
        <dbReference type="PIRSR" id="PIRSR000137-2"/>
    </source>
</evidence>
<dbReference type="Pfam" id="PF05199">
    <property type="entry name" value="GMC_oxred_C"/>
    <property type="match status" value="1"/>
</dbReference>
<keyword evidence="9" id="KW-0560">Oxidoreductase</keyword>